<dbReference type="InterPro" id="IPR029069">
    <property type="entry name" value="HotDog_dom_sf"/>
</dbReference>
<accession>A0A290XC45</accession>
<dbReference type="OrthoDB" id="9800188at2"/>
<evidence type="ECO:0000313" key="1">
    <source>
        <dbReference type="EMBL" id="ATD66724.1"/>
    </source>
</evidence>
<dbReference type="SUPFAM" id="SSF54637">
    <property type="entry name" value="Thioesterase/thiol ester dehydrase-isomerase"/>
    <property type="match status" value="1"/>
</dbReference>
<dbReference type="Pfam" id="PF22817">
    <property type="entry name" value="ApeP-like"/>
    <property type="match status" value="1"/>
</dbReference>
<dbReference type="EMBL" id="CP023406">
    <property type="protein sequence ID" value="ATD66724.1"/>
    <property type="molecule type" value="Genomic_DNA"/>
</dbReference>
<reference evidence="2" key="1">
    <citation type="submission" date="2017-09" db="EMBL/GenBank/DDBJ databases">
        <title>Luteimonas liuhanmingii sp.nov., isolated from the intestinal contents of Tibetan Plateau Pika in Yushu, Qinghai Province, China.</title>
        <authorList>
            <person name="Gui Z."/>
        </authorList>
    </citation>
    <scope>NUCLEOTIDE SEQUENCE [LARGE SCALE GENOMIC DNA]</scope>
    <source>
        <strain evidence="2">100111</strain>
    </source>
</reference>
<keyword evidence="2" id="KW-1185">Reference proteome</keyword>
<dbReference type="RefSeq" id="WP_096297050.1">
    <property type="nucleotide sequence ID" value="NZ_CP023406.1"/>
</dbReference>
<protein>
    <submittedName>
        <fullName evidence="1">Phosphotransferase</fullName>
    </submittedName>
</protein>
<dbReference type="Gene3D" id="3.10.129.10">
    <property type="entry name" value="Hotdog Thioesterase"/>
    <property type="match status" value="1"/>
</dbReference>
<dbReference type="InterPro" id="IPR016776">
    <property type="entry name" value="ApeP-like_dehydratase"/>
</dbReference>
<name>A0A290XC45_9GAMM</name>
<gene>
    <name evidence="1" type="ORF">CNR27_04080</name>
</gene>
<dbReference type="GO" id="GO:0016740">
    <property type="term" value="F:transferase activity"/>
    <property type="evidence" value="ECO:0007669"/>
    <property type="project" value="UniProtKB-KW"/>
</dbReference>
<organism evidence="1 2">
    <name type="scientific">Luteimonas chenhongjianii</name>
    <dbReference type="NCBI Taxonomy" id="2006110"/>
    <lineage>
        <taxon>Bacteria</taxon>
        <taxon>Pseudomonadati</taxon>
        <taxon>Pseudomonadota</taxon>
        <taxon>Gammaproteobacteria</taxon>
        <taxon>Lysobacterales</taxon>
        <taxon>Lysobacteraceae</taxon>
        <taxon>Luteimonas</taxon>
    </lineage>
</organism>
<dbReference type="AlphaFoldDB" id="A0A290XC45"/>
<dbReference type="KEGG" id="lum:CNR27_04080"/>
<evidence type="ECO:0000313" key="2">
    <source>
        <dbReference type="Proteomes" id="UP000218968"/>
    </source>
</evidence>
<dbReference type="Proteomes" id="UP000218968">
    <property type="component" value="Chromosome"/>
</dbReference>
<proteinExistence type="predicted"/>
<keyword evidence="1" id="KW-0808">Transferase</keyword>
<sequence length="147" mass="15646">MTLVDRDTIESMIPHQGAMCLWDAVTGWDASSVRLRSASHRDPANPLRSDGMLRALHLCEYGAQAMAVHGGLRARASGASVRPGMLVALRGVQLHVARIDALSGDVECVAEVLVESEDSQQYAFRIVCDGVLLAEGRAAVMLGPAPP</sequence>